<proteinExistence type="predicted"/>
<dbReference type="Proteomes" id="UP000092884">
    <property type="component" value="Chromosome"/>
</dbReference>
<protein>
    <submittedName>
        <fullName evidence="1">Uncharacterized protein</fullName>
    </submittedName>
</protein>
<organism evidence="1 2">
    <name type="scientific">Helicobacter enhydrae</name>
    <dbReference type="NCBI Taxonomy" id="222136"/>
    <lineage>
        <taxon>Bacteria</taxon>
        <taxon>Pseudomonadati</taxon>
        <taxon>Campylobacterota</taxon>
        <taxon>Epsilonproteobacteria</taxon>
        <taxon>Campylobacterales</taxon>
        <taxon>Helicobacteraceae</taxon>
        <taxon>Helicobacter</taxon>
    </lineage>
</organism>
<keyword evidence="2" id="KW-1185">Reference proteome</keyword>
<evidence type="ECO:0000313" key="1">
    <source>
        <dbReference type="EMBL" id="ANV98335.1"/>
    </source>
</evidence>
<reference evidence="2" key="1">
    <citation type="submission" date="2016-07" db="EMBL/GenBank/DDBJ databases">
        <authorList>
            <person name="Florea S."/>
            <person name="Webb J.S."/>
            <person name="Jaromczyk J."/>
            <person name="Schardl C.L."/>
        </authorList>
    </citation>
    <scope>NUCLEOTIDE SEQUENCE [LARGE SCALE GENOMIC DNA]</scope>
    <source>
        <strain evidence="2">MIT 01-6242</strain>
    </source>
</reference>
<name>A0A1B1U6M1_9HELI</name>
<dbReference type="EMBL" id="CP016503">
    <property type="protein sequence ID" value="ANV98335.1"/>
    <property type="molecule type" value="Genomic_DNA"/>
</dbReference>
<accession>A0A1B1U6M1</accession>
<evidence type="ECO:0000313" key="2">
    <source>
        <dbReference type="Proteomes" id="UP000092884"/>
    </source>
</evidence>
<gene>
    <name evidence="1" type="ORF">BBW65_05760</name>
</gene>
<sequence length="73" mass="8945">MIYLSFFDQKSISKDRQFGLANFNPNTELFVHFLRIFQGFSIFDFSKKTAKKMQFPRANRFFQKKKYRQITYI</sequence>
<dbReference type="KEGG" id="het:BBW65_05760"/>
<dbReference type="AlphaFoldDB" id="A0A1B1U6M1"/>